<sequence>MSTSTEESAHIHSGSRVALVTGASSGFGMLIALELARKGIHVAATMRNPAKAGELLQLAEKAGVSGRVQVLQLDVTDPLSIRGAIEETLRVHQRLDILVNNAGFAVGGFVEEVSMDGWRQQMETNFFGLVAVTQSVIPIMRQQQNGLIINISSVSGRVAFPGYGPYAASKFAVEGFTETLRHELAPLGIGVVLVEPGAYRTPIWSKGIDGMVPTADSPYRERLERISQYSRRTGETAPDPQQVADLVGVLADARSPRLRYTLGSGSRLAIWSRALLPWKWFEAIIRQGTR</sequence>
<dbReference type="Proteomes" id="UP001631969">
    <property type="component" value="Unassembled WGS sequence"/>
</dbReference>
<proteinExistence type="predicted"/>
<name>A0ACC7P2W0_9BACL</name>
<organism evidence="1 2">
    <name type="scientific">Paenibacillus mesotrionivorans</name>
    <dbReference type="NCBI Taxonomy" id="3160968"/>
    <lineage>
        <taxon>Bacteria</taxon>
        <taxon>Bacillati</taxon>
        <taxon>Bacillota</taxon>
        <taxon>Bacilli</taxon>
        <taxon>Bacillales</taxon>
        <taxon>Paenibacillaceae</taxon>
        <taxon>Paenibacillus</taxon>
    </lineage>
</organism>
<evidence type="ECO:0000313" key="1">
    <source>
        <dbReference type="EMBL" id="MFM9330579.1"/>
    </source>
</evidence>
<reference evidence="1" key="1">
    <citation type="submission" date="2024-12" db="EMBL/GenBank/DDBJ databases">
        <authorList>
            <person name="Wu N."/>
        </authorList>
    </citation>
    <scope>NUCLEOTIDE SEQUENCE</scope>
    <source>
        <strain evidence="1">P15</strain>
    </source>
</reference>
<comment type="caution">
    <text evidence="1">The sequence shown here is derived from an EMBL/GenBank/DDBJ whole genome shotgun (WGS) entry which is preliminary data.</text>
</comment>
<accession>A0ACC7P2W0</accession>
<gene>
    <name evidence="1" type="ORF">ACI1P1_19955</name>
</gene>
<protein>
    <submittedName>
        <fullName evidence="1">SDR family oxidoreductase</fullName>
    </submittedName>
</protein>
<keyword evidence="2" id="KW-1185">Reference proteome</keyword>
<dbReference type="EMBL" id="JBJURJ010000013">
    <property type="protein sequence ID" value="MFM9330579.1"/>
    <property type="molecule type" value="Genomic_DNA"/>
</dbReference>
<evidence type="ECO:0000313" key="2">
    <source>
        <dbReference type="Proteomes" id="UP001631969"/>
    </source>
</evidence>